<keyword evidence="1" id="KW-0863">Zinc-finger</keyword>
<organism evidence="5 6">
    <name type="scientific">[Torrubiella] hemipterigena</name>
    <dbReference type="NCBI Taxonomy" id="1531966"/>
    <lineage>
        <taxon>Eukaryota</taxon>
        <taxon>Fungi</taxon>
        <taxon>Dikarya</taxon>
        <taxon>Ascomycota</taxon>
        <taxon>Pezizomycotina</taxon>
        <taxon>Sordariomycetes</taxon>
        <taxon>Hypocreomycetidae</taxon>
        <taxon>Hypocreales</taxon>
        <taxon>Clavicipitaceae</taxon>
        <taxon>Clavicipitaceae incertae sedis</taxon>
        <taxon>'Torrubiella' clade</taxon>
    </lineage>
</organism>
<dbReference type="PROSITE" id="PS50158">
    <property type="entry name" value="ZF_CCHC"/>
    <property type="match status" value="1"/>
</dbReference>
<feature type="region of interest" description="Disordered" evidence="3">
    <location>
        <begin position="309"/>
        <end position="369"/>
    </location>
</feature>
<feature type="coiled-coil region" evidence="2">
    <location>
        <begin position="22"/>
        <end position="60"/>
    </location>
</feature>
<evidence type="ECO:0000313" key="6">
    <source>
        <dbReference type="Proteomes" id="UP000039046"/>
    </source>
</evidence>
<sequence length="430" mass="49040">METNSQEGGSPGRTSQMLLQMMSQMSEQLLNLQNNQQTLQQSLKAEREADREEIRTHQEQTRVQIQALQSAIATPAHTSIDGIANPTPRRQEPIPSVLNTQLTSPPIPTESQQQNIIYIKKKPTLPDPKLFDGNRRNFQVWQLEMESKLRVDGPALGNSADQFAYIYTRLDQTPQSLAAAYFKKGGSNGSHNPVEFMAYLVSCYGDRHLKQKALNRLETMRQNNKESFAAFLPRFERELADSGGYNWDDEIKINSLRRVINQEMEGHLISQLALPTVYPDFVNTLQSLGANIEGYHFRNHKLRYQSSYQQNPYPKESNSNYHPNQPRREQPQQNNQSATGSNQMDWEPTKAGKLRSNKQRKQPKYAPECYNCGNLGHIARYCKTNRKGKQESQPETRIAKGKSKKTLSREEDDDLGGSDDSNSEYESGNE</sequence>
<evidence type="ECO:0000313" key="5">
    <source>
        <dbReference type="EMBL" id="CEJ91475.1"/>
    </source>
</evidence>
<dbReference type="SUPFAM" id="SSF57756">
    <property type="entry name" value="Retrovirus zinc finger-like domains"/>
    <property type="match status" value="1"/>
</dbReference>
<evidence type="ECO:0000256" key="1">
    <source>
        <dbReference type="PROSITE-ProRule" id="PRU00047"/>
    </source>
</evidence>
<dbReference type="EMBL" id="CDHN01000003">
    <property type="protein sequence ID" value="CEJ91475.1"/>
    <property type="molecule type" value="Genomic_DNA"/>
</dbReference>
<feature type="domain" description="CCHC-type" evidence="4">
    <location>
        <begin position="369"/>
        <end position="383"/>
    </location>
</feature>
<dbReference type="OrthoDB" id="5152741at2759"/>
<dbReference type="InterPro" id="IPR036875">
    <property type="entry name" value="Znf_CCHC_sf"/>
</dbReference>
<dbReference type="Gene3D" id="4.10.60.10">
    <property type="entry name" value="Zinc finger, CCHC-type"/>
    <property type="match status" value="1"/>
</dbReference>
<dbReference type="InterPro" id="IPR001878">
    <property type="entry name" value="Znf_CCHC"/>
</dbReference>
<keyword evidence="1" id="KW-0862">Zinc</keyword>
<keyword evidence="1" id="KW-0479">Metal-binding</keyword>
<keyword evidence="6" id="KW-1185">Reference proteome</keyword>
<evidence type="ECO:0000256" key="2">
    <source>
        <dbReference type="SAM" id="Coils"/>
    </source>
</evidence>
<gene>
    <name evidence="5" type="ORF">VHEMI07185</name>
</gene>
<evidence type="ECO:0000259" key="4">
    <source>
        <dbReference type="PROSITE" id="PS50158"/>
    </source>
</evidence>
<dbReference type="GO" id="GO:0003676">
    <property type="term" value="F:nucleic acid binding"/>
    <property type="evidence" value="ECO:0007669"/>
    <property type="project" value="InterPro"/>
</dbReference>
<dbReference type="STRING" id="1531966.A0A0A1TKW8"/>
<dbReference type="Pfam" id="PF00098">
    <property type="entry name" value="zf-CCHC"/>
    <property type="match status" value="1"/>
</dbReference>
<feature type="compositionally biased region" description="Basic and acidic residues" evidence="3">
    <location>
        <begin position="388"/>
        <end position="398"/>
    </location>
</feature>
<dbReference type="SMART" id="SM00343">
    <property type="entry name" value="ZnF_C2HC"/>
    <property type="match status" value="1"/>
</dbReference>
<accession>A0A0A1TKW8</accession>
<feature type="compositionally biased region" description="Acidic residues" evidence="3">
    <location>
        <begin position="410"/>
        <end position="430"/>
    </location>
</feature>
<evidence type="ECO:0000256" key="3">
    <source>
        <dbReference type="SAM" id="MobiDB-lite"/>
    </source>
</evidence>
<dbReference type="HOGENOM" id="CLU_055316_0_0_1"/>
<dbReference type="Proteomes" id="UP000039046">
    <property type="component" value="Unassembled WGS sequence"/>
</dbReference>
<protein>
    <recommendedName>
        <fullName evidence="4">CCHC-type domain-containing protein</fullName>
    </recommendedName>
</protein>
<feature type="compositionally biased region" description="Polar residues" evidence="3">
    <location>
        <begin position="309"/>
        <end position="322"/>
    </location>
</feature>
<keyword evidence="2" id="KW-0175">Coiled coil</keyword>
<feature type="region of interest" description="Disordered" evidence="3">
    <location>
        <begin position="385"/>
        <end position="430"/>
    </location>
</feature>
<proteinExistence type="predicted"/>
<reference evidence="5 6" key="1">
    <citation type="journal article" date="2015" name="Genome Announc.">
        <title>Draft Genome Sequence and Gene Annotation of the Entomopathogenic Fungus Verticillium hemipterigenum.</title>
        <authorList>
            <person name="Horn F."/>
            <person name="Habel A."/>
            <person name="Scharf D.H."/>
            <person name="Dworschak J."/>
            <person name="Brakhage A.A."/>
            <person name="Guthke R."/>
            <person name="Hertweck C."/>
            <person name="Linde J."/>
        </authorList>
    </citation>
    <scope>NUCLEOTIDE SEQUENCE [LARGE SCALE GENOMIC DNA]</scope>
</reference>
<feature type="compositionally biased region" description="Basic residues" evidence="3">
    <location>
        <begin position="352"/>
        <end position="363"/>
    </location>
</feature>
<dbReference type="AlphaFoldDB" id="A0A0A1TKW8"/>
<dbReference type="GO" id="GO:0008270">
    <property type="term" value="F:zinc ion binding"/>
    <property type="evidence" value="ECO:0007669"/>
    <property type="project" value="UniProtKB-KW"/>
</dbReference>
<name>A0A0A1TKW8_9HYPO</name>